<sequence>MNLLPSCQFPIRCSPQIAEALAMLRGLQLAKEILLLSASLESDALYVINLISSSRIPESELGLLISYNLEFLINLCFVGASFIPRSAKF</sequence>
<proteinExistence type="predicted"/>
<evidence type="ECO:0000313" key="3">
    <source>
        <dbReference type="Proteomes" id="UP000827721"/>
    </source>
</evidence>
<reference evidence="2 3" key="1">
    <citation type="submission" date="2021-02" db="EMBL/GenBank/DDBJ databases">
        <title>Plant Genome Project.</title>
        <authorList>
            <person name="Zhang R.-G."/>
        </authorList>
    </citation>
    <scope>NUCLEOTIDE SEQUENCE [LARGE SCALE GENOMIC DNA]</scope>
    <source>
        <tissue evidence="2">Leaves</tissue>
    </source>
</reference>
<dbReference type="CDD" id="cd06222">
    <property type="entry name" value="RNase_H_like"/>
    <property type="match status" value="1"/>
</dbReference>
<comment type="caution">
    <text evidence="2">The sequence shown here is derived from an EMBL/GenBank/DDBJ whole genome shotgun (WGS) entry which is preliminary data.</text>
</comment>
<name>A0ABQ8IB60_9ROSI</name>
<accession>A0ABQ8IB60</accession>
<gene>
    <name evidence="2" type="ORF">JRO89_XS03G0197100</name>
</gene>
<feature type="domain" description="RNase H type-1" evidence="1">
    <location>
        <begin position="13"/>
        <end position="86"/>
    </location>
</feature>
<protein>
    <recommendedName>
        <fullName evidence="1">RNase H type-1 domain-containing protein</fullName>
    </recommendedName>
</protein>
<evidence type="ECO:0000313" key="2">
    <source>
        <dbReference type="EMBL" id="KAH7573714.1"/>
    </source>
</evidence>
<evidence type="ECO:0000259" key="1">
    <source>
        <dbReference type="Pfam" id="PF13456"/>
    </source>
</evidence>
<organism evidence="2 3">
    <name type="scientific">Xanthoceras sorbifolium</name>
    <dbReference type="NCBI Taxonomy" id="99658"/>
    <lineage>
        <taxon>Eukaryota</taxon>
        <taxon>Viridiplantae</taxon>
        <taxon>Streptophyta</taxon>
        <taxon>Embryophyta</taxon>
        <taxon>Tracheophyta</taxon>
        <taxon>Spermatophyta</taxon>
        <taxon>Magnoliopsida</taxon>
        <taxon>eudicotyledons</taxon>
        <taxon>Gunneridae</taxon>
        <taxon>Pentapetalae</taxon>
        <taxon>rosids</taxon>
        <taxon>malvids</taxon>
        <taxon>Sapindales</taxon>
        <taxon>Sapindaceae</taxon>
        <taxon>Xanthoceroideae</taxon>
        <taxon>Xanthoceras</taxon>
    </lineage>
</organism>
<dbReference type="EMBL" id="JAFEMO010000003">
    <property type="protein sequence ID" value="KAH7573714.1"/>
    <property type="molecule type" value="Genomic_DNA"/>
</dbReference>
<dbReference type="Pfam" id="PF13456">
    <property type="entry name" value="RVT_3"/>
    <property type="match status" value="1"/>
</dbReference>
<dbReference type="InterPro" id="IPR044730">
    <property type="entry name" value="RNase_H-like_dom_plant"/>
</dbReference>
<keyword evidence="3" id="KW-1185">Reference proteome</keyword>
<dbReference type="Proteomes" id="UP000827721">
    <property type="component" value="Unassembled WGS sequence"/>
</dbReference>
<dbReference type="InterPro" id="IPR002156">
    <property type="entry name" value="RNaseH_domain"/>
</dbReference>